<dbReference type="Proteomes" id="UP001465976">
    <property type="component" value="Unassembled WGS sequence"/>
</dbReference>
<evidence type="ECO:0000259" key="1">
    <source>
        <dbReference type="Pfam" id="PF12706"/>
    </source>
</evidence>
<reference evidence="2 3" key="1">
    <citation type="submission" date="2024-02" db="EMBL/GenBank/DDBJ databases">
        <title>A draft genome for the cacao thread blight pathogen Marasmius crinis-equi.</title>
        <authorList>
            <person name="Cohen S.P."/>
            <person name="Baruah I.K."/>
            <person name="Amoako-Attah I."/>
            <person name="Bukari Y."/>
            <person name="Meinhardt L.W."/>
            <person name="Bailey B.A."/>
        </authorList>
    </citation>
    <scope>NUCLEOTIDE SEQUENCE [LARGE SCALE GENOMIC DNA]</scope>
    <source>
        <strain evidence="2 3">GH-76</strain>
    </source>
</reference>
<dbReference type="EMBL" id="JBAHYK010002632">
    <property type="protein sequence ID" value="KAL0564678.1"/>
    <property type="molecule type" value="Genomic_DNA"/>
</dbReference>
<keyword evidence="2" id="KW-0378">Hydrolase</keyword>
<dbReference type="Pfam" id="PF12706">
    <property type="entry name" value="Lactamase_B_2"/>
    <property type="match status" value="1"/>
</dbReference>
<dbReference type="Gene3D" id="3.60.15.10">
    <property type="entry name" value="Ribonuclease Z/Hydroxyacylglutathione hydrolase-like"/>
    <property type="match status" value="1"/>
</dbReference>
<dbReference type="InterPro" id="IPR036866">
    <property type="entry name" value="RibonucZ/Hydroxyglut_hydro"/>
</dbReference>
<protein>
    <submittedName>
        <fullName evidence="2">Protein-lysine N-methyltransferase efm4</fullName>
        <ecNumber evidence="2">3.1.4.54</ecNumber>
    </submittedName>
</protein>
<dbReference type="SUPFAM" id="SSF56281">
    <property type="entry name" value="Metallo-hydrolase/oxidoreductase"/>
    <property type="match status" value="1"/>
</dbReference>
<gene>
    <name evidence="2" type="primary">EFM4_3</name>
    <name evidence="2" type="ORF">V5O48_017362</name>
</gene>
<accession>A0ABR3EP71</accession>
<sequence>MTETVSEIRVYETTEEAERKRTRLAGKEKPDHWVNNKGTEFTNPWPSFIPFMLKEAGSVRGSFFSSKADRLTLCLFGKWYNLFTKQLPPPKDILKSIEVVKPTWGVSSSNEAQSNSNKVKATWLGHACYLVELPTIPSLSRGPRILFDPVFSDRCAPVQFMGPKRYTPPPCPIQEIPEVDAVVISHNHYDHMDSPTLKVLFSRARKPHIFAPLGNEYYFDSLGCVPETHAHVLDWWDSRRVEITLPSSDSDTEAKQAKAVFDITLTPGQHQTGRGMFDRWKTLWGGWVVQPVSGEEAHGPSVYFAGDTGYRTVLPGQDEDKVPVCPAFKEIGDRWGGIDLALLPIGAYQPREIMSRVHCAPQDSVRVFQDLRAKRAVAMHWGTWVLTTEDALEPPKRLAEECKKAGIADGIFSLCKIGETVFY</sequence>
<organism evidence="2 3">
    <name type="scientific">Marasmius crinis-equi</name>
    <dbReference type="NCBI Taxonomy" id="585013"/>
    <lineage>
        <taxon>Eukaryota</taxon>
        <taxon>Fungi</taxon>
        <taxon>Dikarya</taxon>
        <taxon>Basidiomycota</taxon>
        <taxon>Agaricomycotina</taxon>
        <taxon>Agaricomycetes</taxon>
        <taxon>Agaricomycetidae</taxon>
        <taxon>Agaricales</taxon>
        <taxon>Marasmiineae</taxon>
        <taxon>Marasmiaceae</taxon>
        <taxon>Marasmius</taxon>
    </lineage>
</organism>
<evidence type="ECO:0000313" key="3">
    <source>
        <dbReference type="Proteomes" id="UP001465976"/>
    </source>
</evidence>
<comment type="caution">
    <text evidence="2">The sequence shown here is derived from an EMBL/GenBank/DDBJ whole genome shotgun (WGS) entry which is preliminary data.</text>
</comment>
<dbReference type="EC" id="3.1.4.54" evidence="2"/>
<dbReference type="PANTHER" id="PTHR15032:SF4">
    <property type="entry name" value="N-ACYL-PHOSPHATIDYLETHANOLAMINE-HYDROLYZING PHOSPHOLIPASE D"/>
    <property type="match status" value="1"/>
</dbReference>
<proteinExistence type="predicted"/>
<keyword evidence="3" id="KW-1185">Reference proteome</keyword>
<evidence type="ECO:0000313" key="2">
    <source>
        <dbReference type="EMBL" id="KAL0564678.1"/>
    </source>
</evidence>
<dbReference type="GO" id="GO:0070290">
    <property type="term" value="F:N-acylphosphatidylethanolamine-specific phospholipase D activity"/>
    <property type="evidence" value="ECO:0007669"/>
    <property type="project" value="UniProtKB-EC"/>
</dbReference>
<feature type="domain" description="Metallo-beta-lactamase" evidence="1">
    <location>
        <begin position="144"/>
        <end position="381"/>
    </location>
</feature>
<name>A0ABR3EP71_9AGAR</name>
<dbReference type="PANTHER" id="PTHR15032">
    <property type="entry name" value="N-ACYL-PHOSPHATIDYLETHANOLAMINE-HYDROLYZING PHOSPHOLIPASE D"/>
    <property type="match status" value="1"/>
</dbReference>
<dbReference type="InterPro" id="IPR001279">
    <property type="entry name" value="Metallo-B-lactamas"/>
</dbReference>